<keyword evidence="4" id="KW-0560">Oxidoreductase</keyword>
<evidence type="ECO:0000313" key="9">
    <source>
        <dbReference type="Proteomes" id="UP001597343"/>
    </source>
</evidence>
<dbReference type="RefSeq" id="WP_386049598.1">
    <property type="nucleotide sequence ID" value="NZ_JBHUIO010000019.1"/>
</dbReference>
<dbReference type="Proteomes" id="UP001597343">
    <property type="component" value="Unassembled WGS sequence"/>
</dbReference>
<dbReference type="Gene3D" id="3.60.130.10">
    <property type="entry name" value="Clavaminate synthase-like"/>
    <property type="match status" value="1"/>
</dbReference>
<dbReference type="SUPFAM" id="SSF51197">
    <property type="entry name" value="Clavaminate synthase-like"/>
    <property type="match status" value="1"/>
</dbReference>
<keyword evidence="9" id="KW-1185">Reference proteome</keyword>
<dbReference type="GO" id="GO:0051213">
    <property type="term" value="F:dioxygenase activity"/>
    <property type="evidence" value="ECO:0007669"/>
    <property type="project" value="UniProtKB-KW"/>
</dbReference>
<sequence length="347" mass="39314">MFGERRLSKQFGYGRNSSDEPILSITEEERAALYRLVETLGPIDSRKLNGTFFTQLEMIGHQIPERIKEGLIHFRRYPNRFGALLLRGLPVDLKLPPTPQDGNPSSEKTSFVSEYLLMISMLFLGEPIGYSEEKRGQLIHDICPVQGQEDRQENSGSRSLFEFHTEDAFHPHRPDHLALFCLRSDHDQQARTDVASIVNAMQMMPSAAITLLRQPLYRLRAPSSFGTLEYATTVPVLTGSLLQPELCMNSHTMEGINSEAQWALDTLIEAFEEVSVGYVLLPGDLIIIDNRLAVHGRSSFSPRYDGEDRWLQRLFTVTDIRRSSFSRAPNQNVCVPLNIEFAMQGSQ</sequence>
<dbReference type="InterPro" id="IPR042098">
    <property type="entry name" value="TauD-like_sf"/>
</dbReference>
<name>A0ABW5A352_9BACL</name>
<evidence type="ECO:0000256" key="6">
    <source>
        <dbReference type="ARBA" id="ARBA00023194"/>
    </source>
</evidence>
<proteinExistence type="inferred from homology"/>
<gene>
    <name evidence="8" type="ORF">ACFSOY_19875</name>
</gene>
<protein>
    <submittedName>
        <fullName evidence="8">TauD/TfdA family dioxygenase</fullName>
    </submittedName>
</protein>
<evidence type="ECO:0000259" key="7">
    <source>
        <dbReference type="Pfam" id="PF02668"/>
    </source>
</evidence>
<keyword evidence="3" id="KW-0479">Metal-binding</keyword>
<feature type="domain" description="TauD/TfdA-like" evidence="7">
    <location>
        <begin position="79"/>
        <end position="314"/>
    </location>
</feature>
<keyword evidence="6" id="KW-0045">Antibiotic biosynthesis</keyword>
<dbReference type="PIRSF" id="PIRSF019543">
    <property type="entry name" value="Clavaminate_syn"/>
    <property type="match status" value="1"/>
</dbReference>
<dbReference type="PANTHER" id="PTHR10696:SF56">
    <property type="entry name" value="TAUD_TFDA-LIKE DOMAIN-CONTAINING PROTEIN"/>
    <property type="match status" value="1"/>
</dbReference>
<evidence type="ECO:0000256" key="1">
    <source>
        <dbReference type="ARBA" id="ARBA00001954"/>
    </source>
</evidence>
<accession>A0ABW5A352</accession>
<dbReference type="InterPro" id="IPR014503">
    <property type="entry name" value="Clavaminate_syn-like"/>
</dbReference>
<evidence type="ECO:0000256" key="4">
    <source>
        <dbReference type="ARBA" id="ARBA00023002"/>
    </source>
</evidence>
<evidence type="ECO:0000256" key="5">
    <source>
        <dbReference type="ARBA" id="ARBA00023004"/>
    </source>
</evidence>
<dbReference type="Pfam" id="PF02668">
    <property type="entry name" value="TauD"/>
    <property type="match status" value="1"/>
</dbReference>
<comment type="cofactor">
    <cofactor evidence="1">
        <name>Fe(2+)</name>
        <dbReference type="ChEBI" id="CHEBI:29033"/>
    </cofactor>
</comment>
<organism evidence="8 9">
    <name type="scientific">Tumebacillus lipolyticus</name>
    <dbReference type="NCBI Taxonomy" id="1280370"/>
    <lineage>
        <taxon>Bacteria</taxon>
        <taxon>Bacillati</taxon>
        <taxon>Bacillota</taxon>
        <taxon>Bacilli</taxon>
        <taxon>Bacillales</taxon>
        <taxon>Alicyclobacillaceae</taxon>
        <taxon>Tumebacillus</taxon>
    </lineage>
</organism>
<evidence type="ECO:0000313" key="8">
    <source>
        <dbReference type="EMBL" id="MFD2172209.1"/>
    </source>
</evidence>
<comment type="caution">
    <text evidence="8">The sequence shown here is derived from an EMBL/GenBank/DDBJ whole genome shotgun (WGS) entry which is preliminary data.</text>
</comment>
<keyword evidence="8" id="KW-0223">Dioxygenase</keyword>
<dbReference type="EMBL" id="JBHUIO010000019">
    <property type="protein sequence ID" value="MFD2172209.1"/>
    <property type="molecule type" value="Genomic_DNA"/>
</dbReference>
<keyword evidence="5" id="KW-0408">Iron</keyword>
<reference evidence="9" key="1">
    <citation type="journal article" date="2019" name="Int. J. Syst. Evol. Microbiol.">
        <title>The Global Catalogue of Microorganisms (GCM) 10K type strain sequencing project: providing services to taxonomists for standard genome sequencing and annotation.</title>
        <authorList>
            <consortium name="The Broad Institute Genomics Platform"/>
            <consortium name="The Broad Institute Genome Sequencing Center for Infectious Disease"/>
            <person name="Wu L."/>
            <person name="Ma J."/>
        </authorList>
    </citation>
    <scope>NUCLEOTIDE SEQUENCE [LARGE SCALE GENOMIC DNA]</scope>
    <source>
        <strain evidence="9">CGMCC 1.13574</strain>
    </source>
</reference>
<evidence type="ECO:0000256" key="2">
    <source>
        <dbReference type="ARBA" id="ARBA00008425"/>
    </source>
</evidence>
<comment type="similarity">
    <text evidence="2">Belongs to the clavaminate synthase family.</text>
</comment>
<dbReference type="PANTHER" id="PTHR10696">
    <property type="entry name" value="GAMMA-BUTYROBETAINE HYDROXYLASE-RELATED"/>
    <property type="match status" value="1"/>
</dbReference>
<evidence type="ECO:0000256" key="3">
    <source>
        <dbReference type="ARBA" id="ARBA00022723"/>
    </source>
</evidence>
<dbReference type="InterPro" id="IPR050411">
    <property type="entry name" value="AlphaKG_dependent_hydroxylases"/>
</dbReference>
<dbReference type="InterPro" id="IPR003819">
    <property type="entry name" value="TauD/TfdA-like"/>
</dbReference>